<keyword evidence="1" id="KW-0378">Hydrolase</keyword>
<reference evidence="4 5" key="1">
    <citation type="submission" date="2021-03" db="EMBL/GenBank/DDBJ databases">
        <title>Complete Genome Sequences of Two Lysobacter Strains Isolated from Sea Water (Lysobacter caseinilyticus) and Soil (Lysobacter helvus) in South Korea.</title>
        <authorList>
            <person name="Watanabe Y."/>
            <person name="Arakawa K."/>
        </authorList>
    </citation>
    <scope>NUCLEOTIDE SEQUENCE [LARGE SCALE GENOMIC DNA]</scope>
    <source>
        <strain evidence="4 5">KVB24</strain>
    </source>
</reference>
<feature type="chain" id="PRO_5047280168" evidence="2">
    <location>
        <begin position="29"/>
        <end position="694"/>
    </location>
</feature>
<sequence length="694" mass="75269">MTTFPSIRGALASCALALCALLPATARAATDDAALVRAFAKTESARPTAPRFERGAFLSRPTLAGGWLSPDGKQVAVLRDDGKVRSVWRAPTSGGAPVRVLAQTEATSLSWSHDGRWVFLASPRQLFAVAMAGQAGSRAIAKLGGRWERTFEAVDPVLPAAAIVLESPPRASRLAKQWRLFRVDAAGRETLLHANAKQVSDFAIDGRGRLAFVSIVEGDGYTVLRKRGTRWVPALRCTALTRCGLLSASADGNEALLRTDIGSDRLRVAWLGADDKLRTVHEDPRGVADLADVVLDPATRAPIIASYRATEATNHAIAPQWRTAITALQAQFPGRNLRIEAGTTAWLVHDRAATMKGERLFVFDPVRGTSRAFLASDTYRYRGQVVPRLPEAAMARKLAFTYRASDGMPIHGFLMLPPGVDPAHAPLLANVHGGPFAAMRPEFNGVAQLLTNRGYIVFEPNFRGSVGFGRAYMRAGKGDFGNGRVQQDIVDGVRWLLAHGIGDADRVGITGVSFGGYSTLQGITFQPDLFKVGIAAVPPADLGWVLRWYSRSVDQMARGIPMATSMRLLDLDPEDNNVLTRLRVQSPIANASRVQRPVLLLAGGDDERVPIRSVTHYAAALRSLDKDVSLFVDPDARHRLEDPRTREAYLFLMERMLHQRLGGAPPDPPGRALRGYVKKNLLLTGSDFVGVGAR</sequence>
<evidence type="ECO:0000259" key="3">
    <source>
        <dbReference type="Pfam" id="PF00326"/>
    </source>
</evidence>
<dbReference type="Gene3D" id="3.40.50.1820">
    <property type="entry name" value="alpha/beta hydrolase"/>
    <property type="match status" value="1"/>
</dbReference>
<dbReference type="InterPro" id="IPR029058">
    <property type="entry name" value="AB_hydrolase_fold"/>
</dbReference>
<name>A0ABN6FTE2_9GAMM</name>
<organism evidence="4 5">
    <name type="scientific">Noviluteimonas caseinilytica</name>
    <dbReference type="NCBI Taxonomy" id="2675101"/>
    <lineage>
        <taxon>Bacteria</taxon>
        <taxon>Pseudomonadati</taxon>
        <taxon>Pseudomonadota</taxon>
        <taxon>Gammaproteobacteria</taxon>
        <taxon>Lysobacterales</taxon>
        <taxon>Lysobacteraceae</taxon>
        <taxon>Noviluteimonas</taxon>
    </lineage>
</organism>
<dbReference type="PRINTS" id="PR00862">
    <property type="entry name" value="PROLIGOPTASE"/>
</dbReference>
<evidence type="ECO:0000313" key="5">
    <source>
        <dbReference type="Proteomes" id="UP000681317"/>
    </source>
</evidence>
<dbReference type="Gene3D" id="2.120.10.30">
    <property type="entry name" value="TolB, C-terminal domain"/>
    <property type="match status" value="1"/>
</dbReference>
<dbReference type="InterPro" id="IPR011042">
    <property type="entry name" value="6-blade_b-propeller_TolB-like"/>
</dbReference>
<evidence type="ECO:0000313" key="4">
    <source>
        <dbReference type="EMBL" id="BCT91262.1"/>
    </source>
</evidence>
<keyword evidence="5" id="KW-1185">Reference proteome</keyword>
<dbReference type="EMBL" id="AP024545">
    <property type="protein sequence ID" value="BCT91262.1"/>
    <property type="molecule type" value="Genomic_DNA"/>
</dbReference>
<dbReference type="SUPFAM" id="SSF53474">
    <property type="entry name" value="alpha/beta-Hydrolases"/>
    <property type="match status" value="1"/>
</dbReference>
<gene>
    <name evidence="4" type="ORF">LYSCAS_02860</name>
</gene>
<dbReference type="PANTHER" id="PTHR42776">
    <property type="entry name" value="SERINE PEPTIDASE S9 FAMILY MEMBER"/>
    <property type="match status" value="1"/>
</dbReference>
<dbReference type="PANTHER" id="PTHR42776:SF27">
    <property type="entry name" value="DIPEPTIDYL PEPTIDASE FAMILY MEMBER 6"/>
    <property type="match status" value="1"/>
</dbReference>
<dbReference type="RefSeq" id="WP_213435276.1">
    <property type="nucleotide sequence ID" value="NZ_AP024545.1"/>
</dbReference>
<dbReference type="SUPFAM" id="SSF82171">
    <property type="entry name" value="DPP6 N-terminal domain-like"/>
    <property type="match status" value="1"/>
</dbReference>
<dbReference type="InterPro" id="IPR001375">
    <property type="entry name" value="Peptidase_S9_cat"/>
</dbReference>
<dbReference type="Proteomes" id="UP000681317">
    <property type="component" value="Chromosome"/>
</dbReference>
<protein>
    <submittedName>
        <fullName evidence="4">Peptidase S9</fullName>
    </submittedName>
</protein>
<dbReference type="Pfam" id="PF00326">
    <property type="entry name" value="Peptidase_S9"/>
    <property type="match status" value="1"/>
</dbReference>
<evidence type="ECO:0000256" key="1">
    <source>
        <dbReference type="ARBA" id="ARBA00022801"/>
    </source>
</evidence>
<keyword evidence="2" id="KW-0732">Signal</keyword>
<dbReference type="InterPro" id="IPR002470">
    <property type="entry name" value="Peptidase_S9A"/>
</dbReference>
<proteinExistence type="predicted"/>
<feature type="domain" description="Peptidase S9 prolyl oligopeptidase catalytic" evidence="3">
    <location>
        <begin position="442"/>
        <end position="647"/>
    </location>
</feature>
<evidence type="ECO:0000256" key="2">
    <source>
        <dbReference type="SAM" id="SignalP"/>
    </source>
</evidence>
<feature type="signal peptide" evidence="2">
    <location>
        <begin position="1"/>
        <end position="28"/>
    </location>
</feature>
<accession>A0ABN6FTE2</accession>